<accession>A0A327T1N0</accession>
<dbReference type="RefSeq" id="WP_170132621.1">
    <property type="nucleotide sequence ID" value="NZ_QLLR01000002.1"/>
</dbReference>
<gene>
    <name evidence="1" type="ORF">LY11_00795</name>
</gene>
<dbReference type="AlphaFoldDB" id="A0A327T1N0"/>
<dbReference type="EMBL" id="QLLR01000002">
    <property type="protein sequence ID" value="RAJ35550.1"/>
    <property type="molecule type" value="Genomic_DNA"/>
</dbReference>
<organism evidence="1 2">
    <name type="scientific">Pedobacter cryoconitis</name>
    <dbReference type="NCBI Taxonomy" id="188932"/>
    <lineage>
        <taxon>Bacteria</taxon>
        <taxon>Pseudomonadati</taxon>
        <taxon>Bacteroidota</taxon>
        <taxon>Sphingobacteriia</taxon>
        <taxon>Sphingobacteriales</taxon>
        <taxon>Sphingobacteriaceae</taxon>
        <taxon>Pedobacter</taxon>
    </lineage>
</organism>
<dbReference type="Proteomes" id="UP000249754">
    <property type="component" value="Unassembled WGS sequence"/>
</dbReference>
<evidence type="ECO:0000313" key="2">
    <source>
        <dbReference type="Proteomes" id="UP000249754"/>
    </source>
</evidence>
<evidence type="ECO:0000313" key="1">
    <source>
        <dbReference type="EMBL" id="RAJ35550.1"/>
    </source>
</evidence>
<reference evidence="1 2" key="1">
    <citation type="submission" date="2018-06" db="EMBL/GenBank/DDBJ databases">
        <title>Genomic Encyclopedia of Archaeal and Bacterial Type Strains, Phase II (KMG-II): from individual species to whole genera.</title>
        <authorList>
            <person name="Goeker M."/>
        </authorList>
    </citation>
    <scope>NUCLEOTIDE SEQUENCE [LARGE SCALE GENOMIC DNA]</scope>
    <source>
        <strain evidence="1 2">DSM 14825</strain>
    </source>
</reference>
<proteinExistence type="predicted"/>
<comment type="caution">
    <text evidence="1">The sequence shown here is derived from an EMBL/GenBank/DDBJ whole genome shotgun (WGS) entry which is preliminary data.</text>
</comment>
<protein>
    <submittedName>
        <fullName evidence="1">Uncharacterized protein</fullName>
    </submittedName>
</protein>
<sequence>MKKIKRNLLKPELTPVYQMRTVKKANGSPVPEVNSTTTDSFATIIWTNSF</sequence>
<name>A0A327T1N0_9SPHI</name>